<sequence length="467" mass="49557">MTPSYSDAVDVSLAGAAAMAALVVPLVVALVIWLVVVPLGLHRIFEALSVDRSRAWIPFVNIATVYRLGGLSEFWLIALVIPLSSWLGALMLFIATHRINRRLGRSGWYTVLAVVAWWVWTLALGLQHRVDLRAASEPLVWSMQRPPQGPLTIPSQDDSQQPLEETPVSAAGFIAPMPGIVEPDASQLPTRDPQPVPVEPVIFAAEQREAPQSTIAPEQREAPRLETSLVDSAKPNGDPTPAAAPRVETIAPAASPVIAPPPLATPPYSPQVLATPPAAPAPSPAAAPAPVPAPAQPVVPSREPEPAPAAPPLPDPAQPHEAAADLDHAADDDPYDDDATIISGARADATVVSSRRRARWWIQTSMGARVELTGTSAILGRRPSPHPLYPGAQLIAVTDDALSVSATHAVLEYVGGEWQVTDLDSTNGVWLLDPNTNEESELGARNRARVTPQFMLGELGVKVVQGA</sequence>
<feature type="compositionally biased region" description="Pro residues" evidence="2">
    <location>
        <begin position="277"/>
        <end position="297"/>
    </location>
</feature>
<feature type="domain" description="FHA" evidence="4">
    <location>
        <begin position="377"/>
        <end position="431"/>
    </location>
</feature>
<keyword evidence="3" id="KW-0812">Transmembrane</keyword>
<dbReference type="Proteomes" id="UP001415169">
    <property type="component" value="Unassembled WGS sequence"/>
</dbReference>
<dbReference type="PROSITE" id="PS50006">
    <property type="entry name" value="FHA_DOMAIN"/>
    <property type="match status" value="1"/>
</dbReference>
<dbReference type="Gene3D" id="2.60.200.20">
    <property type="match status" value="1"/>
</dbReference>
<evidence type="ECO:0000313" key="6">
    <source>
        <dbReference type="Proteomes" id="UP001415169"/>
    </source>
</evidence>
<proteinExistence type="predicted"/>
<gene>
    <name evidence="5" type="ORF">GCM10022286_16420</name>
</gene>
<feature type="transmembrane region" description="Helical" evidence="3">
    <location>
        <begin position="12"/>
        <end position="41"/>
    </location>
</feature>
<reference evidence="5" key="2">
    <citation type="submission" date="2023-12" db="EMBL/GenBank/DDBJ databases">
        <authorList>
            <person name="Sun Q."/>
            <person name="Inoue M."/>
        </authorList>
    </citation>
    <scope>NUCLEOTIDE SEQUENCE</scope>
    <source>
        <strain evidence="5">JCM 17590</strain>
    </source>
</reference>
<keyword evidence="6" id="KW-1185">Reference proteome</keyword>
<dbReference type="Pfam" id="PF00498">
    <property type="entry name" value="FHA"/>
    <property type="match status" value="1"/>
</dbReference>
<comment type="caution">
    <text evidence="5">The sequence shown here is derived from an EMBL/GenBank/DDBJ whole genome shotgun (WGS) entry which is preliminary data.</text>
</comment>
<dbReference type="EMBL" id="BAABBV010000001">
    <property type="protein sequence ID" value="GAA4160433.1"/>
    <property type="molecule type" value="Genomic_DNA"/>
</dbReference>
<feature type="compositionally biased region" description="Polar residues" evidence="2">
    <location>
        <begin position="153"/>
        <end position="163"/>
    </location>
</feature>
<evidence type="ECO:0000256" key="3">
    <source>
        <dbReference type="SAM" id="Phobius"/>
    </source>
</evidence>
<evidence type="ECO:0000313" key="5">
    <source>
        <dbReference type="EMBL" id="GAA4160433.1"/>
    </source>
</evidence>
<feature type="transmembrane region" description="Helical" evidence="3">
    <location>
        <begin position="75"/>
        <end position="95"/>
    </location>
</feature>
<keyword evidence="3" id="KW-0472">Membrane</keyword>
<feature type="region of interest" description="Disordered" evidence="2">
    <location>
        <begin position="207"/>
        <end position="244"/>
    </location>
</feature>
<feature type="compositionally biased region" description="Pro residues" evidence="2">
    <location>
        <begin position="306"/>
        <end position="317"/>
    </location>
</feature>
<reference evidence="5" key="1">
    <citation type="journal article" date="2014" name="Int. J. Syst. Evol. Microbiol.">
        <title>Complete genome of a new Firmicutes species belonging to the dominant human colonic microbiota ('Ruminococcus bicirculans') reveals two chromosomes and a selective capacity to utilize plant glucans.</title>
        <authorList>
            <consortium name="NISC Comparative Sequencing Program"/>
            <person name="Wegmann U."/>
            <person name="Louis P."/>
            <person name="Goesmann A."/>
            <person name="Henrissat B."/>
            <person name="Duncan S.H."/>
            <person name="Flint H.J."/>
        </authorList>
    </citation>
    <scope>NUCLEOTIDE SEQUENCE</scope>
    <source>
        <strain evidence="5">JCM 17590</strain>
    </source>
</reference>
<evidence type="ECO:0000259" key="4">
    <source>
        <dbReference type="PROSITE" id="PS50006"/>
    </source>
</evidence>
<dbReference type="InterPro" id="IPR000253">
    <property type="entry name" value="FHA_dom"/>
</dbReference>
<dbReference type="RefSeq" id="WP_344791271.1">
    <property type="nucleotide sequence ID" value="NZ_BAABBV010000001.1"/>
</dbReference>
<accession>A0ABP7ZJN9</accession>
<feature type="region of interest" description="Disordered" evidence="2">
    <location>
        <begin position="268"/>
        <end position="323"/>
    </location>
</feature>
<evidence type="ECO:0000256" key="1">
    <source>
        <dbReference type="ARBA" id="ARBA00022553"/>
    </source>
</evidence>
<organism evidence="5 6">
    <name type="scientific">Gryllotalpicola daejeonensis</name>
    <dbReference type="NCBI Taxonomy" id="993087"/>
    <lineage>
        <taxon>Bacteria</taxon>
        <taxon>Bacillati</taxon>
        <taxon>Actinomycetota</taxon>
        <taxon>Actinomycetes</taxon>
        <taxon>Micrococcales</taxon>
        <taxon>Microbacteriaceae</taxon>
        <taxon>Gryllotalpicola</taxon>
    </lineage>
</organism>
<name>A0ABP7ZJN9_9MICO</name>
<protein>
    <recommendedName>
        <fullName evidence="4">FHA domain-containing protein</fullName>
    </recommendedName>
</protein>
<dbReference type="CDD" id="cd00060">
    <property type="entry name" value="FHA"/>
    <property type="match status" value="1"/>
</dbReference>
<feature type="transmembrane region" description="Helical" evidence="3">
    <location>
        <begin position="107"/>
        <end position="126"/>
    </location>
</feature>
<dbReference type="SUPFAM" id="SSF49879">
    <property type="entry name" value="SMAD/FHA domain"/>
    <property type="match status" value="1"/>
</dbReference>
<keyword evidence="3" id="KW-1133">Transmembrane helix</keyword>
<evidence type="ECO:0000256" key="2">
    <source>
        <dbReference type="SAM" id="MobiDB-lite"/>
    </source>
</evidence>
<keyword evidence="1" id="KW-0597">Phosphoprotein</keyword>
<dbReference type="InterPro" id="IPR008984">
    <property type="entry name" value="SMAD_FHA_dom_sf"/>
</dbReference>
<feature type="region of interest" description="Disordered" evidence="2">
    <location>
        <begin position="145"/>
        <end position="165"/>
    </location>
</feature>